<comment type="caution">
    <text evidence="2">The sequence shown here is derived from an EMBL/GenBank/DDBJ whole genome shotgun (WGS) entry which is preliminary data.</text>
</comment>
<organism evidence="2 3">
    <name type="scientific">Hoyosella altamirensis</name>
    <dbReference type="NCBI Taxonomy" id="616997"/>
    <lineage>
        <taxon>Bacteria</taxon>
        <taxon>Bacillati</taxon>
        <taxon>Actinomycetota</taxon>
        <taxon>Actinomycetes</taxon>
        <taxon>Mycobacteriales</taxon>
        <taxon>Hoyosellaceae</taxon>
        <taxon>Hoyosella</taxon>
    </lineage>
</organism>
<keyword evidence="3" id="KW-1185">Reference proteome</keyword>
<evidence type="ECO:0000313" key="3">
    <source>
        <dbReference type="Proteomes" id="UP000567922"/>
    </source>
</evidence>
<reference evidence="2 3" key="1">
    <citation type="submission" date="2020-08" db="EMBL/GenBank/DDBJ databases">
        <title>Sequencing the genomes of 1000 actinobacteria strains.</title>
        <authorList>
            <person name="Klenk H.-P."/>
        </authorList>
    </citation>
    <scope>NUCLEOTIDE SEQUENCE [LARGE SCALE GENOMIC DNA]</scope>
    <source>
        <strain evidence="2 3">DSM 45258</strain>
    </source>
</reference>
<dbReference type="InterPro" id="IPR045596">
    <property type="entry name" value="DUF6459"/>
</dbReference>
<evidence type="ECO:0000256" key="1">
    <source>
        <dbReference type="SAM" id="MobiDB-lite"/>
    </source>
</evidence>
<accession>A0A839RHJ7</accession>
<dbReference type="Pfam" id="PF20060">
    <property type="entry name" value="DUF6459"/>
    <property type="match status" value="1"/>
</dbReference>
<gene>
    <name evidence="2" type="ORF">FHU29_000080</name>
</gene>
<protein>
    <submittedName>
        <fullName evidence="2">Uncharacterized protein</fullName>
    </submittedName>
</protein>
<sequence length="195" mass="20907">MSRHVSLDTDSPSVAESSIARGREPSSRPCPTGLSVRRVVPAEPPSAEQNPASSPAAPTQDAQRCAGSSQPRQRRAGLPPARRVSPPGGAHAAASALFRMTLEILDRRRPVTHLSQCATRLIVDQVGAISRRNDLRGTVGNARLLRVHVRPVSSMATEAFCTCERGDRVFAIAAKIELAPGVPPRWVCTSLRVVR</sequence>
<dbReference type="EMBL" id="JACHWS010000001">
    <property type="protein sequence ID" value="MBB3035646.1"/>
    <property type="molecule type" value="Genomic_DNA"/>
</dbReference>
<feature type="region of interest" description="Disordered" evidence="1">
    <location>
        <begin position="1"/>
        <end position="92"/>
    </location>
</feature>
<dbReference type="RefSeq" id="WP_157095148.1">
    <property type="nucleotide sequence ID" value="NZ_BDDI01000009.1"/>
</dbReference>
<dbReference type="AlphaFoldDB" id="A0A839RHJ7"/>
<feature type="compositionally biased region" description="Polar residues" evidence="1">
    <location>
        <begin position="47"/>
        <end position="71"/>
    </location>
</feature>
<dbReference type="OrthoDB" id="4775331at2"/>
<dbReference type="Proteomes" id="UP000567922">
    <property type="component" value="Unassembled WGS sequence"/>
</dbReference>
<evidence type="ECO:0000313" key="2">
    <source>
        <dbReference type="EMBL" id="MBB3035646.1"/>
    </source>
</evidence>
<name>A0A839RHJ7_9ACTN</name>
<proteinExistence type="predicted"/>